<evidence type="ECO:0000256" key="2">
    <source>
        <dbReference type="ARBA" id="ARBA00022963"/>
    </source>
</evidence>
<protein>
    <recommendedName>
        <fullName evidence="5">Dienelactone hydrolase</fullName>
    </recommendedName>
</protein>
<dbReference type="PANTHER" id="PTHR10272">
    <property type="entry name" value="PLATELET-ACTIVATING FACTOR ACETYLHYDROLASE"/>
    <property type="match status" value="1"/>
</dbReference>
<dbReference type="GO" id="GO:0016042">
    <property type="term" value="P:lipid catabolic process"/>
    <property type="evidence" value="ECO:0007669"/>
    <property type="project" value="UniProtKB-KW"/>
</dbReference>
<gene>
    <name evidence="4" type="ORF">LCGC14_0255800</name>
</gene>
<keyword evidence="3" id="KW-0443">Lipid metabolism</keyword>
<proteinExistence type="predicted"/>
<keyword evidence="1" id="KW-0378">Hydrolase</keyword>
<evidence type="ECO:0000313" key="4">
    <source>
        <dbReference type="EMBL" id="KKN87713.1"/>
    </source>
</evidence>
<dbReference type="SUPFAM" id="SSF53474">
    <property type="entry name" value="alpha/beta-Hydrolases"/>
    <property type="match status" value="1"/>
</dbReference>
<dbReference type="GO" id="GO:0003847">
    <property type="term" value="F:1-alkyl-2-acetylglycerophosphocholine esterase activity"/>
    <property type="evidence" value="ECO:0007669"/>
    <property type="project" value="TreeGrafter"/>
</dbReference>
<comment type="caution">
    <text evidence="4">The sequence shown here is derived from an EMBL/GenBank/DDBJ whole genome shotgun (WGS) entry which is preliminary data.</text>
</comment>
<dbReference type="InterPro" id="IPR029058">
    <property type="entry name" value="AB_hydrolase_fold"/>
</dbReference>
<dbReference type="Gene3D" id="3.40.50.1820">
    <property type="entry name" value="alpha/beta hydrolase"/>
    <property type="match status" value="1"/>
</dbReference>
<accession>A0A0F9X7Z7</accession>
<dbReference type="PANTHER" id="PTHR10272:SF0">
    <property type="entry name" value="PLATELET-ACTIVATING FACTOR ACETYLHYDROLASE"/>
    <property type="match status" value="1"/>
</dbReference>
<organism evidence="4">
    <name type="scientific">marine sediment metagenome</name>
    <dbReference type="NCBI Taxonomy" id="412755"/>
    <lineage>
        <taxon>unclassified sequences</taxon>
        <taxon>metagenomes</taxon>
        <taxon>ecological metagenomes</taxon>
    </lineage>
</organism>
<evidence type="ECO:0000256" key="1">
    <source>
        <dbReference type="ARBA" id="ARBA00022801"/>
    </source>
</evidence>
<keyword evidence="2" id="KW-0442">Lipid degradation</keyword>
<dbReference type="AlphaFoldDB" id="A0A0F9X7Z7"/>
<evidence type="ECO:0000256" key="3">
    <source>
        <dbReference type="ARBA" id="ARBA00023098"/>
    </source>
</evidence>
<evidence type="ECO:0008006" key="5">
    <source>
        <dbReference type="Google" id="ProtNLM"/>
    </source>
</evidence>
<name>A0A0F9X7Z7_9ZZZZ</name>
<sequence length="443" mass="47761">MRFATKTTGSALAVITAMAAPMAQAENRIDTQMPNAPDMAAYGDAAIGVRQLDLVHKDQIDILSIDPAADKPETLPRYDRPLTVEVWYPAAEGATGDTAIKAFIRDGKTEVTLQGKAMRDVDPAQPDAAYPLVIVSHGYPGNRFLMSHLAENIASKGYVVASIDHTDSTYRTQAAFGSTLVNRSLDQLFVLDEMARLSQDESSFLNGLVDADNTGLIGYSMGGYGAVITAGGGVTEASVGYGWGGPHGTLGIHQAGSETHTNLPDPRIKTAIAIGPWGMNTGFWDAEGLKGVQIPMLFMAGSEDMVSLYEKGVRGIWENASSVDRALLTFENGGHNAAAPMPAPAESFRDDADLGFNVSSHYTDPVWDTARMNNIAQHFATVWMGQHLKGDAEMDGYLDLVENSNDGVWSMNEDGTPKEDHNYWKGFDKDTAKGLRYETMSPE</sequence>
<dbReference type="EMBL" id="LAZR01000135">
    <property type="protein sequence ID" value="KKN87713.1"/>
    <property type="molecule type" value="Genomic_DNA"/>
</dbReference>
<reference evidence="4" key="1">
    <citation type="journal article" date="2015" name="Nature">
        <title>Complex archaea that bridge the gap between prokaryotes and eukaryotes.</title>
        <authorList>
            <person name="Spang A."/>
            <person name="Saw J.H."/>
            <person name="Jorgensen S.L."/>
            <person name="Zaremba-Niedzwiedzka K."/>
            <person name="Martijn J."/>
            <person name="Lind A.E."/>
            <person name="van Eijk R."/>
            <person name="Schleper C."/>
            <person name="Guy L."/>
            <person name="Ettema T.J."/>
        </authorList>
    </citation>
    <scope>NUCLEOTIDE SEQUENCE</scope>
</reference>
<dbReference type="Pfam" id="PF03403">
    <property type="entry name" value="PAF-AH_p_II"/>
    <property type="match status" value="1"/>
</dbReference>